<name>A0A9P6NVP0_9BASI</name>
<organism evidence="3 4">
    <name type="scientific">Cronartium quercuum f. sp. fusiforme G11</name>
    <dbReference type="NCBI Taxonomy" id="708437"/>
    <lineage>
        <taxon>Eukaryota</taxon>
        <taxon>Fungi</taxon>
        <taxon>Dikarya</taxon>
        <taxon>Basidiomycota</taxon>
        <taxon>Pucciniomycotina</taxon>
        <taxon>Pucciniomycetes</taxon>
        <taxon>Pucciniales</taxon>
        <taxon>Coleosporiaceae</taxon>
        <taxon>Cronartium</taxon>
    </lineage>
</organism>
<evidence type="ECO:0000256" key="2">
    <source>
        <dbReference type="SAM" id="SignalP"/>
    </source>
</evidence>
<evidence type="ECO:0000313" key="4">
    <source>
        <dbReference type="Proteomes" id="UP000886653"/>
    </source>
</evidence>
<evidence type="ECO:0000313" key="3">
    <source>
        <dbReference type="EMBL" id="KAG0151173.1"/>
    </source>
</evidence>
<feature type="chain" id="PRO_5040180308" description="Exophilin 5" evidence="2">
    <location>
        <begin position="18"/>
        <end position="285"/>
    </location>
</feature>
<sequence>MNYLNIILAITFTEALALPIQEFDPTNFTFEVGKQSNVKNLDSLKTCSNSTNNSSELANSEMNLPISNDDVVVIEMNKPKIQLNNSINSSFETSQRSNLSDLLNPTPILKMIKSDKKLKKGMSEGLSKIEKDQSKNENLPTIEKVTSLDSFNDHEVECHSNSQVVDHSQKIEVINNDNNATILANSIPINKNEIDCKFGKEREKDCIQKNLESKTKPIKKEAKEEEDDDEDKKLSLNCDFGSDGKYCIKKIKNNHDGDINQTNSNHSNLSESHSLHQSFVRPLPI</sequence>
<keyword evidence="4" id="KW-1185">Reference proteome</keyword>
<dbReference type="EMBL" id="MU167214">
    <property type="protein sequence ID" value="KAG0151173.1"/>
    <property type="molecule type" value="Genomic_DNA"/>
</dbReference>
<keyword evidence="2" id="KW-0732">Signal</keyword>
<feature type="region of interest" description="Disordered" evidence="1">
    <location>
        <begin position="258"/>
        <end position="285"/>
    </location>
</feature>
<evidence type="ECO:0000256" key="1">
    <source>
        <dbReference type="SAM" id="MobiDB-lite"/>
    </source>
</evidence>
<dbReference type="AlphaFoldDB" id="A0A9P6NVP0"/>
<proteinExistence type="predicted"/>
<gene>
    <name evidence="3" type="ORF">CROQUDRAFT_103765</name>
</gene>
<dbReference type="Proteomes" id="UP000886653">
    <property type="component" value="Unassembled WGS sequence"/>
</dbReference>
<reference evidence="3" key="1">
    <citation type="submission" date="2013-11" db="EMBL/GenBank/DDBJ databases">
        <title>Genome sequence of the fusiform rust pathogen reveals effectors for host alternation and coevolution with pine.</title>
        <authorList>
            <consortium name="DOE Joint Genome Institute"/>
            <person name="Smith K."/>
            <person name="Pendleton A."/>
            <person name="Kubisiak T."/>
            <person name="Anderson C."/>
            <person name="Salamov A."/>
            <person name="Aerts A."/>
            <person name="Riley R."/>
            <person name="Clum A."/>
            <person name="Lindquist E."/>
            <person name="Ence D."/>
            <person name="Campbell M."/>
            <person name="Kronenberg Z."/>
            <person name="Feau N."/>
            <person name="Dhillon B."/>
            <person name="Hamelin R."/>
            <person name="Burleigh J."/>
            <person name="Smith J."/>
            <person name="Yandell M."/>
            <person name="Nelson C."/>
            <person name="Grigoriev I."/>
            <person name="Davis J."/>
        </authorList>
    </citation>
    <scope>NUCLEOTIDE SEQUENCE</scope>
    <source>
        <strain evidence="3">G11</strain>
    </source>
</reference>
<comment type="caution">
    <text evidence="3">The sequence shown here is derived from an EMBL/GenBank/DDBJ whole genome shotgun (WGS) entry which is preliminary data.</text>
</comment>
<protein>
    <recommendedName>
        <fullName evidence="5">Exophilin 5</fullName>
    </recommendedName>
</protein>
<feature type="compositionally biased region" description="Low complexity" evidence="1">
    <location>
        <begin position="263"/>
        <end position="278"/>
    </location>
</feature>
<accession>A0A9P6NVP0</accession>
<feature type="signal peptide" evidence="2">
    <location>
        <begin position="1"/>
        <end position="17"/>
    </location>
</feature>
<evidence type="ECO:0008006" key="5">
    <source>
        <dbReference type="Google" id="ProtNLM"/>
    </source>
</evidence>